<organism evidence="1 2">
    <name type="scientific">Taenia crassiceps</name>
    <dbReference type="NCBI Taxonomy" id="6207"/>
    <lineage>
        <taxon>Eukaryota</taxon>
        <taxon>Metazoa</taxon>
        <taxon>Spiralia</taxon>
        <taxon>Lophotrochozoa</taxon>
        <taxon>Platyhelminthes</taxon>
        <taxon>Cestoda</taxon>
        <taxon>Eucestoda</taxon>
        <taxon>Cyclophyllidea</taxon>
        <taxon>Taeniidae</taxon>
        <taxon>Taenia</taxon>
    </lineage>
</organism>
<proteinExistence type="predicted"/>
<keyword evidence="2" id="KW-1185">Reference proteome</keyword>
<sequence length="98" mass="11008">MKCFMGHGRGAHAETKFTGDRLISQWVVVAPKRQTPLTRRAVDPTSSARHPTLMWLHCEPCERRMDVGRDQSHKVALVAEARLPCQPAYGCSCVQHIV</sequence>
<comment type="caution">
    <text evidence="1">The sequence shown here is derived from an EMBL/GenBank/DDBJ whole genome shotgun (WGS) entry which is preliminary data.</text>
</comment>
<evidence type="ECO:0000313" key="2">
    <source>
        <dbReference type="Proteomes" id="UP001651158"/>
    </source>
</evidence>
<name>A0ABR4Q154_9CEST</name>
<accession>A0ABR4Q154</accession>
<dbReference type="EMBL" id="JAKROA010000018">
    <property type="protein sequence ID" value="KAL5103322.1"/>
    <property type="molecule type" value="Genomic_DNA"/>
</dbReference>
<dbReference type="Proteomes" id="UP001651158">
    <property type="component" value="Unassembled WGS sequence"/>
</dbReference>
<reference evidence="1 2" key="1">
    <citation type="journal article" date="2022" name="Front. Cell. Infect. Microbiol.">
        <title>The Genomes of Two Strains of Taenia crassiceps the Animal Model for the Study of Human Cysticercosis.</title>
        <authorList>
            <person name="Bobes R.J."/>
            <person name="Estrada K."/>
            <person name="Rios-Valencia D.G."/>
            <person name="Calderon-Gallegos A."/>
            <person name="de la Torre P."/>
            <person name="Carrero J.C."/>
            <person name="Sanchez-Flores A."/>
            <person name="Laclette J.P."/>
        </authorList>
    </citation>
    <scope>NUCLEOTIDE SEQUENCE [LARGE SCALE GENOMIC DNA]</scope>
    <source>
        <strain evidence="1">WFUcys</strain>
    </source>
</reference>
<protein>
    <submittedName>
        <fullName evidence="1">Uncharacterized protein</fullName>
    </submittedName>
</protein>
<evidence type="ECO:0000313" key="1">
    <source>
        <dbReference type="EMBL" id="KAL5103322.1"/>
    </source>
</evidence>
<gene>
    <name evidence="1" type="ORF">TcWFU_000485</name>
</gene>